<dbReference type="EMBL" id="AFBR01000065">
    <property type="protein sequence ID" value="EGG52752.1"/>
    <property type="molecule type" value="Genomic_DNA"/>
</dbReference>
<protein>
    <submittedName>
        <fullName evidence="1">Uncharacterized protein</fullName>
    </submittedName>
</protein>
<keyword evidence="2" id="KW-1185">Reference proteome</keyword>
<dbReference type="AlphaFoldDB" id="F3QVH1"/>
<name>F3QVH1_9BACT</name>
<evidence type="ECO:0000313" key="1">
    <source>
        <dbReference type="EMBL" id="EGG52752.1"/>
    </source>
</evidence>
<dbReference type="Proteomes" id="UP000005546">
    <property type="component" value="Unassembled WGS sequence"/>
</dbReference>
<evidence type="ECO:0000313" key="2">
    <source>
        <dbReference type="Proteomes" id="UP000005546"/>
    </source>
</evidence>
<reference evidence="1 2" key="1">
    <citation type="submission" date="2011-02" db="EMBL/GenBank/DDBJ databases">
        <authorList>
            <person name="Weinstock G."/>
            <person name="Sodergren E."/>
            <person name="Clifton S."/>
            <person name="Fulton L."/>
            <person name="Fulton B."/>
            <person name="Courtney L."/>
            <person name="Fronick C."/>
            <person name="Harrison M."/>
            <person name="Strong C."/>
            <person name="Farmer C."/>
            <person name="Delahaunty K."/>
            <person name="Markovic C."/>
            <person name="Hall O."/>
            <person name="Minx P."/>
            <person name="Tomlinson C."/>
            <person name="Mitreva M."/>
            <person name="Hou S."/>
            <person name="Chen J."/>
            <person name="Wollam A."/>
            <person name="Pepin K.H."/>
            <person name="Johnson M."/>
            <person name="Bhonagiri V."/>
            <person name="Zhang X."/>
            <person name="Suruliraj S."/>
            <person name="Warren W."/>
            <person name="Chinwalla A."/>
            <person name="Mardis E.R."/>
            <person name="Wilson R.K."/>
        </authorList>
    </citation>
    <scope>NUCLEOTIDE SEQUENCE [LARGE SCALE GENOMIC DNA]</scope>
    <source>
        <strain evidence="1 2">YIT 11841</strain>
    </source>
</reference>
<gene>
    <name evidence="1" type="ORF">HMPREF9442_02197</name>
</gene>
<organism evidence="1 2">
    <name type="scientific">Paraprevotella xylaniphila YIT 11841</name>
    <dbReference type="NCBI Taxonomy" id="762982"/>
    <lineage>
        <taxon>Bacteria</taxon>
        <taxon>Pseudomonadati</taxon>
        <taxon>Bacteroidota</taxon>
        <taxon>Bacteroidia</taxon>
        <taxon>Bacteroidales</taxon>
        <taxon>Prevotellaceae</taxon>
        <taxon>Paraprevotella</taxon>
    </lineage>
</organism>
<comment type="caution">
    <text evidence="1">The sequence shown here is derived from an EMBL/GenBank/DDBJ whole genome shotgun (WGS) entry which is preliminary data.</text>
</comment>
<proteinExistence type="predicted"/>
<accession>F3QVH1</accession>
<sequence length="42" mass="4988">MFFCYRSKGICLFLNKQKIKDIFGLSVDLIRKKCNLHQILVL</sequence>
<dbReference type="HOGENOM" id="CLU_3255373_0_0_10"/>